<evidence type="ECO:0000256" key="1">
    <source>
        <dbReference type="SAM" id="MobiDB-lite"/>
    </source>
</evidence>
<comment type="caution">
    <text evidence="2">The sequence shown here is derived from an EMBL/GenBank/DDBJ whole genome shotgun (WGS) entry which is preliminary data.</text>
</comment>
<keyword evidence="3" id="KW-1185">Reference proteome</keyword>
<evidence type="ECO:0000313" key="3">
    <source>
        <dbReference type="Proteomes" id="UP000198287"/>
    </source>
</evidence>
<proteinExistence type="predicted"/>
<dbReference type="EMBL" id="LNIX01000070">
    <property type="protein sequence ID" value="OXA36870.1"/>
    <property type="molecule type" value="Genomic_DNA"/>
</dbReference>
<organism evidence="2 3">
    <name type="scientific">Folsomia candida</name>
    <name type="common">Springtail</name>
    <dbReference type="NCBI Taxonomy" id="158441"/>
    <lineage>
        <taxon>Eukaryota</taxon>
        <taxon>Metazoa</taxon>
        <taxon>Ecdysozoa</taxon>
        <taxon>Arthropoda</taxon>
        <taxon>Hexapoda</taxon>
        <taxon>Collembola</taxon>
        <taxon>Entomobryomorpha</taxon>
        <taxon>Isotomoidea</taxon>
        <taxon>Isotomidae</taxon>
        <taxon>Proisotominae</taxon>
        <taxon>Folsomia</taxon>
    </lineage>
</organism>
<dbReference type="Proteomes" id="UP000198287">
    <property type="component" value="Unassembled WGS sequence"/>
</dbReference>
<feature type="region of interest" description="Disordered" evidence="1">
    <location>
        <begin position="88"/>
        <end position="117"/>
    </location>
</feature>
<evidence type="ECO:0000313" key="2">
    <source>
        <dbReference type="EMBL" id="OXA36870.1"/>
    </source>
</evidence>
<gene>
    <name evidence="2" type="ORF">Fcan01_28363</name>
</gene>
<sequence>MRLGSHPIIYGIAVSWSREVCSLSSSKLLLPTKKHFLGHKSQQHGLNSPSLVEYSTNEELHVIRLDEWDLDLVCSPLSHSDLIRSDVNVNQRRDNSTESVRPSSSHHHHDPHHLVGRETRHILLVDKPTKTRVSSPGWALSHRGNDTHTVFIVYPLGHLVPKPVGNVVWGPTPKNERESGGPTSFRHMEQARGAMACHKEGRKWTIGW</sequence>
<accession>A0A226CVS7</accession>
<name>A0A226CVS7_FOLCA</name>
<protein>
    <submittedName>
        <fullName evidence="2">Uncharacterized protein</fullName>
    </submittedName>
</protein>
<reference evidence="2 3" key="1">
    <citation type="submission" date="2015-12" db="EMBL/GenBank/DDBJ databases">
        <title>The genome of Folsomia candida.</title>
        <authorList>
            <person name="Faddeeva A."/>
            <person name="Derks M.F."/>
            <person name="Anvar Y."/>
            <person name="Smit S."/>
            <person name="Van Straalen N."/>
            <person name="Roelofs D."/>
        </authorList>
    </citation>
    <scope>NUCLEOTIDE SEQUENCE [LARGE SCALE GENOMIC DNA]</scope>
    <source>
        <strain evidence="2 3">VU population</strain>
        <tissue evidence="2">Whole body</tissue>
    </source>
</reference>
<dbReference type="AlphaFoldDB" id="A0A226CVS7"/>